<dbReference type="STRING" id="1797994.A2227_01985"/>
<organism evidence="2 3">
    <name type="scientific">Candidatus Falkowbacteria bacterium RIFOXYA2_FULL_47_19</name>
    <dbReference type="NCBI Taxonomy" id="1797994"/>
    <lineage>
        <taxon>Bacteria</taxon>
        <taxon>Candidatus Falkowiibacteriota</taxon>
    </lineage>
</organism>
<evidence type="ECO:0000256" key="1">
    <source>
        <dbReference type="SAM" id="SignalP"/>
    </source>
</evidence>
<reference evidence="2 3" key="1">
    <citation type="journal article" date="2016" name="Nat. Commun.">
        <title>Thousands of microbial genomes shed light on interconnected biogeochemical processes in an aquifer system.</title>
        <authorList>
            <person name="Anantharaman K."/>
            <person name="Brown C.T."/>
            <person name="Hug L.A."/>
            <person name="Sharon I."/>
            <person name="Castelle C.J."/>
            <person name="Probst A.J."/>
            <person name="Thomas B.C."/>
            <person name="Singh A."/>
            <person name="Wilkins M.J."/>
            <person name="Karaoz U."/>
            <person name="Brodie E.L."/>
            <person name="Williams K.H."/>
            <person name="Hubbard S.S."/>
            <person name="Banfield J.F."/>
        </authorList>
    </citation>
    <scope>NUCLEOTIDE SEQUENCE [LARGE SCALE GENOMIC DNA]</scope>
</reference>
<name>A0A1F5SMC4_9BACT</name>
<feature type="signal peptide" evidence="1">
    <location>
        <begin position="1"/>
        <end position="23"/>
    </location>
</feature>
<gene>
    <name evidence="2" type="ORF">A2227_01985</name>
</gene>
<evidence type="ECO:0000313" key="2">
    <source>
        <dbReference type="EMBL" id="OGF27593.1"/>
    </source>
</evidence>
<sequence>MKRLALIITIIIAIIAPLSPATACDGPNCDTITGASNGTVDTSQWMSLNKEALSDGWKFMADGGQKITGQGHAGYGLSVAGKGELNQAHWMNNQAATPNANVWHMDAADMTLKAGAETGGRCADFKIEAAANRSATTETHAGENSMSAKTGHAVDASFSVKGANPSAAVDIRSQTEYLQIPTKFQGYQTGISEIIIKGNR</sequence>
<comment type="caution">
    <text evidence="2">The sequence shown here is derived from an EMBL/GenBank/DDBJ whole genome shotgun (WGS) entry which is preliminary data.</text>
</comment>
<protein>
    <submittedName>
        <fullName evidence="2">Uncharacterized protein</fullName>
    </submittedName>
</protein>
<dbReference type="EMBL" id="MFGB01000007">
    <property type="protein sequence ID" value="OGF27593.1"/>
    <property type="molecule type" value="Genomic_DNA"/>
</dbReference>
<keyword evidence="1" id="KW-0732">Signal</keyword>
<accession>A0A1F5SMC4</accession>
<feature type="chain" id="PRO_5009521259" evidence="1">
    <location>
        <begin position="24"/>
        <end position="200"/>
    </location>
</feature>
<proteinExistence type="predicted"/>
<dbReference type="Proteomes" id="UP000178367">
    <property type="component" value="Unassembled WGS sequence"/>
</dbReference>
<evidence type="ECO:0000313" key="3">
    <source>
        <dbReference type="Proteomes" id="UP000178367"/>
    </source>
</evidence>
<dbReference type="AlphaFoldDB" id="A0A1F5SMC4"/>